<comment type="caution">
    <text evidence="8">The sequence shown here is derived from an EMBL/GenBank/DDBJ whole genome shotgun (WGS) entry which is preliminary data.</text>
</comment>
<name>A0A7W9AHK0_9SPHN</name>
<dbReference type="EC" id="3.4.17.13" evidence="8"/>
<dbReference type="Gene3D" id="3.50.30.60">
    <property type="entry name" value="LD-carboxypeptidase A C-terminal domain-like"/>
    <property type="match status" value="1"/>
</dbReference>
<evidence type="ECO:0000256" key="2">
    <source>
        <dbReference type="ARBA" id="ARBA00022645"/>
    </source>
</evidence>
<evidence type="ECO:0000256" key="5">
    <source>
        <dbReference type="ARBA" id="ARBA00022825"/>
    </source>
</evidence>
<feature type="domain" description="LD-carboxypeptidase N-terminal" evidence="6">
    <location>
        <begin position="3"/>
        <end position="121"/>
    </location>
</feature>
<dbReference type="PANTHER" id="PTHR30237:SF2">
    <property type="entry name" value="MUREIN TETRAPEPTIDE CARBOXYPEPTIDASE"/>
    <property type="match status" value="1"/>
</dbReference>
<dbReference type="InterPro" id="IPR003507">
    <property type="entry name" value="S66_fam"/>
</dbReference>
<proteinExistence type="inferred from homology"/>
<dbReference type="InterPro" id="IPR027478">
    <property type="entry name" value="LdcA_N"/>
</dbReference>
<evidence type="ECO:0000256" key="1">
    <source>
        <dbReference type="ARBA" id="ARBA00010233"/>
    </source>
</evidence>
<organism evidence="8 9">
    <name type="scientific">Sphingobium boeckii</name>
    <dbReference type="NCBI Taxonomy" id="1082345"/>
    <lineage>
        <taxon>Bacteria</taxon>
        <taxon>Pseudomonadati</taxon>
        <taxon>Pseudomonadota</taxon>
        <taxon>Alphaproteobacteria</taxon>
        <taxon>Sphingomonadales</taxon>
        <taxon>Sphingomonadaceae</taxon>
        <taxon>Sphingobium</taxon>
    </lineage>
</organism>
<evidence type="ECO:0000259" key="7">
    <source>
        <dbReference type="Pfam" id="PF17676"/>
    </source>
</evidence>
<dbReference type="Proteomes" id="UP000549617">
    <property type="component" value="Unassembled WGS sequence"/>
</dbReference>
<dbReference type="Pfam" id="PF02016">
    <property type="entry name" value="Peptidase_S66"/>
    <property type="match status" value="1"/>
</dbReference>
<dbReference type="RefSeq" id="WP_184017103.1">
    <property type="nucleotide sequence ID" value="NZ_JACIJC010000002.1"/>
</dbReference>
<evidence type="ECO:0000256" key="4">
    <source>
        <dbReference type="ARBA" id="ARBA00022801"/>
    </source>
</evidence>
<dbReference type="EMBL" id="JACIJC010000002">
    <property type="protein sequence ID" value="MBB5685631.1"/>
    <property type="molecule type" value="Genomic_DNA"/>
</dbReference>
<evidence type="ECO:0000256" key="3">
    <source>
        <dbReference type="ARBA" id="ARBA00022670"/>
    </source>
</evidence>
<dbReference type="Gene3D" id="3.40.50.10740">
    <property type="entry name" value="Class I glutamine amidotransferase-like"/>
    <property type="match status" value="1"/>
</dbReference>
<dbReference type="Pfam" id="PF17676">
    <property type="entry name" value="Peptidase_S66C"/>
    <property type="match status" value="1"/>
</dbReference>
<feature type="domain" description="LD-carboxypeptidase C-terminal" evidence="7">
    <location>
        <begin position="164"/>
        <end position="268"/>
    </location>
</feature>
<dbReference type="InterPro" id="IPR040449">
    <property type="entry name" value="Peptidase_S66_N"/>
</dbReference>
<dbReference type="SUPFAM" id="SSF141986">
    <property type="entry name" value="LD-carboxypeptidase A C-terminal domain-like"/>
    <property type="match status" value="1"/>
</dbReference>
<dbReference type="AlphaFoldDB" id="A0A7W9AHK0"/>
<evidence type="ECO:0000313" key="9">
    <source>
        <dbReference type="Proteomes" id="UP000549617"/>
    </source>
</evidence>
<reference evidence="8 9" key="1">
    <citation type="submission" date="2020-08" db="EMBL/GenBank/DDBJ databases">
        <title>Genomic Encyclopedia of Type Strains, Phase IV (KMG-IV): sequencing the most valuable type-strain genomes for metagenomic binning, comparative biology and taxonomic classification.</title>
        <authorList>
            <person name="Goeker M."/>
        </authorList>
    </citation>
    <scope>NUCLEOTIDE SEQUENCE [LARGE SCALE GENOMIC DNA]</scope>
    <source>
        <strain evidence="8 9">DSM 25079</strain>
    </source>
</reference>
<dbReference type="InterPro" id="IPR029062">
    <property type="entry name" value="Class_I_gatase-like"/>
</dbReference>
<keyword evidence="4 8" id="KW-0378">Hydrolase</keyword>
<accession>A0A7W9AHK0</accession>
<keyword evidence="5" id="KW-0720">Serine protease</keyword>
<dbReference type="GO" id="GO:0106415">
    <property type="term" value="F:muramoyltetrapeptide carboxypeptidase activity"/>
    <property type="evidence" value="ECO:0007669"/>
    <property type="project" value="UniProtKB-EC"/>
</dbReference>
<protein>
    <submittedName>
        <fullName evidence="8">Muramoyltetrapeptide carboxypeptidase</fullName>
        <ecNumber evidence="8">3.4.17.13</ecNumber>
    </submittedName>
</protein>
<dbReference type="InterPro" id="IPR027461">
    <property type="entry name" value="Carboxypeptidase_A_C_sf"/>
</dbReference>
<dbReference type="InterPro" id="IPR040921">
    <property type="entry name" value="Peptidase_S66C"/>
</dbReference>
<evidence type="ECO:0000313" key="8">
    <source>
        <dbReference type="EMBL" id="MBB5685631.1"/>
    </source>
</evidence>
<dbReference type="SUPFAM" id="SSF52317">
    <property type="entry name" value="Class I glutamine amidotransferase-like"/>
    <property type="match status" value="1"/>
</dbReference>
<evidence type="ECO:0000259" key="6">
    <source>
        <dbReference type="Pfam" id="PF02016"/>
    </source>
</evidence>
<comment type="similarity">
    <text evidence="1">Belongs to the peptidase S66 family.</text>
</comment>
<keyword evidence="3" id="KW-0645">Protease</keyword>
<sequence>MRIGIVAPSCPIDDDVADGVTARAAALYGADAPALIFHPQCWLVDGHFAGNDATRLSALVEMANDPAIDAIWFARGGYGAGRIAADALPLLNDAARAKTWIGYSDAGVVLAALYAKGIGTVAHGPMPADIRREDGGAAVDRALRWLVERAPDTAEPHAPAAAFNLTILSHIIGTPLQPDLAGHVLMLEDVAEYHYRIDRALGHVTSNPGIRQVAGIRMGRFSDIPENDRPFGMEVETMVRHWCRVSGIPFLGTADIGHDAANMIVPFG</sequence>
<dbReference type="GO" id="GO:0006508">
    <property type="term" value="P:proteolysis"/>
    <property type="evidence" value="ECO:0007669"/>
    <property type="project" value="UniProtKB-KW"/>
</dbReference>
<gene>
    <name evidence="8" type="ORF">FHS49_001639</name>
</gene>
<dbReference type="GO" id="GO:0008236">
    <property type="term" value="F:serine-type peptidase activity"/>
    <property type="evidence" value="ECO:0007669"/>
    <property type="project" value="UniProtKB-KW"/>
</dbReference>
<dbReference type="CDD" id="cd07025">
    <property type="entry name" value="Peptidase_S66"/>
    <property type="match status" value="1"/>
</dbReference>
<keyword evidence="2 8" id="KW-0121">Carboxypeptidase</keyword>
<keyword evidence="9" id="KW-1185">Reference proteome</keyword>
<dbReference type="PANTHER" id="PTHR30237">
    <property type="entry name" value="MURAMOYLTETRAPEPTIDE CARBOXYPEPTIDASE"/>
    <property type="match status" value="1"/>
</dbReference>